<dbReference type="EMBL" id="JBITLV010000001">
    <property type="protein sequence ID" value="MFI7586327.1"/>
    <property type="molecule type" value="Genomic_DNA"/>
</dbReference>
<dbReference type="Proteomes" id="UP001612915">
    <property type="component" value="Unassembled WGS sequence"/>
</dbReference>
<sequence>MERLRADLSGFTVDAVEGLLGPLAVRALSREQATPALAVTAASDDPVATLLRVFVLGEQVPRRRLAAALPKAGLDTVQELGWVLAAGEGDDDPVRAVVDLRPYGAVDGVDGSGVNWWVLSDPGELALGGTLPADHVLGVGGASVTLAACTVRSKVGRVLDLGTGCGVQSLHAARHARSIVATDISVRALDFAALTWLLNAPTLGGAEFDRRKGDLFDPVQGERFDLVVSNPPFVITPRAAGVATYEYRDAGLVGDEVVRRIVTRVGEVLAPGGVAQLLGNWEHRRGEGWRDRVESWLTEAGLDGWVVQREVQDPAEYAETWIRDAGQHRADGAGALYDAWLADFASRDVEAVGFGLITLRRPLEGEPTLRRLEERRDSPALPSGAEVVAALAAHDWLHGRDDESLLGASLTVAPDVTEERHFVPGAQDPTAILLRQNGGPRRLVQASTALAGLVGACGGELSVGQIVNALGALLERPEGELREELLPAVRSLIQDGLLLTS</sequence>
<dbReference type="InterPro" id="IPR002052">
    <property type="entry name" value="DNA_methylase_N6_adenine_CS"/>
</dbReference>
<dbReference type="GO" id="GO:0032259">
    <property type="term" value="P:methylation"/>
    <property type="evidence" value="ECO:0007669"/>
    <property type="project" value="UniProtKB-KW"/>
</dbReference>
<dbReference type="PROSITE" id="PS00092">
    <property type="entry name" value="N6_MTASE"/>
    <property type="match status" value="1"/>
</dbReference>
<protein>
    <submittedName>
        <fullName evidence="8">Methyltransferase</fullName>
    </submittedName>
</protein>
<keyword evidence="2 8" id="KW-0489">Methyltransferase</keyword>
<proteinExistence type="inferred from homology"/>
<evidence type="ECO:0000256" key="2">
    <source>
        <dbReference type="ARBA" id="ARBA00022603"/>
    </source>
</evidence>
<dbReference type="RefSeq" id="WP_398276754.1">
    <property type="nucleotide sequence ID" value="NZ_JBITLV010000001.1"/>
</dbReference>
<keyword evidence="9" id="KW-1185">Reference proteome</keyword>
<dbReference type="CDD" id="cd02440">
    <property type="entry name" value="AdoMet_MTases"/>
    <property type="match status" value="1"/>
</dbReference>
<dbReference type="InterPro" id="IPR029063">
    <property type="entry name" value="SAM-dependent_MTases_sf"/>
</dbReference>
<evidence type="ECO:0000259" key="6">
    <source>
        <dbReference type="Pfam" id="PF23186"/>
    </source>
</evidence>
<dbReference type="Pfam" id="PF05175">
    <property type="entry name" value="MTS"/>
    <property type="match status" value="1"/>
</dbReference>
<accession>A0ABW8AJZ3</accession>
<dbReference type="InterPro" id="IPR007848">
    <property type="entry name" value="Small_mtfrase_dom"/>
</dbReference>
<feature type="domain" description="Methyltransferase small" evidence="5">
    <location>
        <begin position="146"/>
        <end position="235"/>
    </location>
</feature>
<dbReference type="Pfam" id="PF23186">
    <property type="entry name" value="DUF7059"/>
    <property type="match status" value="1"/>
</dbReference>
<dbReference type="PANTHER" id="PTHR45875">
    <property type="entry name" value="METHYLTRANSFERASE N6AMT1"/>
    <property type="match status" value="1"/>
</dbReference>
<feature type="domain" description="DUF7059" evidence="6">
    <location>
        <begin position="10"/>
        <end position="89"/>
    </location>
</feature>
<name>A0ABW8AJZ3_9ACTN</name>
<dbReference type="GO" id="GO:0008168">
    <property type="term" value="F:methyltransferase activity"/>
    <property type="evidence" value="ECO:0007669"/>
    <property type="project" value="UniProtKB-KW"/>
</dbReference>
<feature type="domain" description="DUF7782" evidence="7">
    <location>
        <begin position="392"/>
        <end position="499"/>
    </location>
</feature>
<organism evidence="8 9">
    <name type="scientific">Spongisporangium articulatum</name>
    <dbReference type="NCBI Taxonomy" id="3362603"/>
    <lineage>
        <taxon>Bacteria</taxon>
        <taxon>Bacillati</taxon>
        <taxon>Actinomycetota</taxon>
        <taxon>Actinomycetes</taxon>
        <taxon>Kineosporiales</taxon>
        <taxon>Kineosporiaceae</taxon>
        <taxon>Spongisporangium</taxon>
    </lineage>
</organism>
<evidence type="ECO:0000256" key="3">
    <source>
        <dbReference type="ARBA" id="ARBA00022679"/>
    </source>
</evidence>
<evidence type="ECO:0000313" key="8">
    <source>
        <dbReference type="EMBL" id="MFI7586327.1"/>
    </source>
</evidence>
<keyword evidence="3" id="KW-0808">Transferase</keyword>
<dbReference type="InterPro" id="IPR055487">
    <property type="entry name" value="DUF7059"/>
</dbReference>
<dbReference type="InterPro" id="IPR056684">
    <property type="entry name" value="DUF7782"/>
</dbReference>
<evidence type="ECO:0000259" key="7">
    <source>
        <dbReference type="Pfam" id="PF25004"/>
    </source>
</evidence>
<dbReference type="SUPFAM" id="SSF53335">
    <property type="entry name" value="S-adenosyl-L-methionine-dependent methyltransferases"/>
    <property type="match status" value="1"/>
</dbReference>
<comment type="caution">
    <text evidence="8">The sequence shown here is derived from an EMBL/GenBank/DDBJ whole genome shotgun (WGS) entry which is preliminary data.</text>
</comment>
<comment type="similarity">
    <text evidence="1">Belongs to the eukaryotic/archaeal PrmC-related family.</text>
</comment>
<evidence type="ECO:0000256" key="4">
    <source>
        <dbReference type="ARBA" id="ARBA00022691"/>
    </source>
</evidence>
<evidence type="ECO:0000259" key="5">
    <source>
        <dbReference type="Pfam" id="PF05175"/>
    </source>
</evidence>
<dbReference type="Gene3D" id="3.40.50.150">
    <property type="entry name" value="Vaccinia Virus protein VP39"/>
    <property type="match status" value="1"/>
</dbReference>
<gene>
    <name evidence="8" type="ORF">ACIB24_04565</name>
</gene>
<dbReference type="PANTHER" id="PTHR45875:SF1">
    <property type="entry name" value="METHYLTRANSFERASE N6AMT1"/>
    <property type="match status" value="1"/>
</dbReference>
<keyword evidence="4" id="KW-0949">S-adenosyl-L-methionine</keyword>
<dbReference type="Pfam" id="PF25004">
    <property type="entry name" value="DUF7782"/>
    <property type="match status" value="1"/>
</dbReference>
<evidence type="ECO:0000313" key="9">
    <source>
        <dbReference type="Proteomes" id="UP001612915"/>
    </source>
</evidence>
<evidence type="ECO:0000256" key="1">
    <source>
        <dbReference type="ARBA" id="ARBA00006149"/>
    </source>
</evidence>
<dbReference type="InterPro" id="IPR052190">
    <property type="entry name" value="Euk-Arch_PrmC-MTase"/>
</dbReference>
<reference evidence="8 9" key="1">
    <citation type="submission" date="2024-10" db="EMBL/GenBank/DDBJ databases">
        <title>The Natural Products Discovery Center: Release of the First 8490 Sequenced Strains for Exploring Actinobacteria Biosynthetic Diversity.</title>
        <authorList>
            <person name="Kalkreuter E."/>
            <person name="Kautsar S.A."/>
            <person name="Yang D."/>
            <person name="Bader C.D."/>
            <person name="Teijaro C.N."/>
            <person name="Fluegel L."/>
            <person name="Davis C.M."/>
            <person name="Simpson J.R."/>
            <person name="Lauterbach L."/>
            <person name="Steele A.D."/>
            <person name="Gui C."/>
            <person name="Meng S."/>
            <person name="Li G."/>
            <person name="Viehrig K."/>
            <person name="Ye F."/>
            <person name="Su P."/>
            <person name="Kiefer A.F."/>
            <person name="Nichols A."/>
            <person name="Cepeda A.J."/>
            <person name="Yan W."/>
            <person name="Fan B."/>
            <person name="Jiang Y."/>
            <person name="Adhikari A."/>
            <person name="Zheng C.-J."/>
            <person name="Schuster L."/>
            <person name="Cowan T.M."/>
            <person name="Smanski M.J."/>
            <person name="Chevrette M.G."/>
            <person name="De Carvalho L.P.S."/>
            <person name="Shen B."/>
        </authorList>
    </citation>
    <scope>NUCLEOTIDE SEQUENCE [LARGE SCALE GENOMIC DNA]</scope>
    <source>
        <strain evidence="8 9">NPDC049639</strain>
    </source>
</reference>